<sequence>MNFGKGQKIMVYCEDDMIFALELLEDAGFKWINGNEKPTEWLPHEKIAGHTFPDSINWHSEGKICRGNYPSGKEWTMRVF</sequence>
<dbReference type="EMBL" id="PP895363">
    <property type="protein sequence ID" value="XCI77969.1"/>
    <property type="molecule type" value="Genomic_DNA"/>
</dbReference>
<accession>A0AAU8HZ84</accession>
<reference evidence="1" key="1">
    <citation type="submission" date="2024-06" db="EMBL/GenBank/DDBJ databases">
        <title>High activity and specificity of bacteriophage cocktails against carbapenem-resistant Klebsiella pneumoniae belonging to high-risk clones CG258 and ST307.</title>
        <authorList>
            <person name="Jimenez Quiceno J."/>
            <person name="Salazar Ospina L."/>
            <person name="Tellez Carrasquilla S."/>
        </authorList>
    </citation>
    <scope>NUCLEOTIDE SEQUENCE</scope>
</reference>
<evidence type="ECO:0008006" key="2">
    <source>
        <dbReference type="Google" id="ProtNLM"/>
    </source>
</evidence>
<organism evidence="1">
    <name type="scientific">Klebsiella phage FKP3</name>
    <dbReference type="NCBI Taxonomy" id="3231233"/>
    <lineage>
        <taxon>Viruses</taxon>
        <taxon>Duplodnaviria</taxon>
        <taxon>Heunggongvirae</taxon>
        <taxon>Uroviricota</taxon>
        <taxon>Caudoviricetes</taxon>
        <taxon>Stephanstirmvirinae</taxon>
        <taxon>Justusliebigvirus</taxon>
    </lineage>
</organism>
<proteinExistence type="predicted"/>
<protein>
    <recommendedName>
        <fullName evidence="2">Rhodanese domain-containing protein</fullName>
    </recommendedName>
</protein>
<evidence type="ECO:0000313" key="1">
    <source>
        <dbReference type="EMBL" id="XCI77969.1"/>
    </source>
</evidence>
<name>A0AAU8HZ84_9CAUD</name>